<dbReference type="EMBL" id="CDGG01000001">
    <property type="protein sequence ID" value="CEI80902.1"/>
    <property type="molecule type" value="Genomic_DNA"/>
</dbReference>
<comment type="cofactor">
    <cofactor evidence="3">
        <name>a divalent metal cation</name>
        <dbReference type="ChEBI" id="CHEBI:60240"/>
    </cofactor>
    <text evidence="3">Binds 2 divalent metal cations per subunit.</text>
</comment>
<keyword evidence="6" id="KW-1185">Reference proteome</keyword>
<accession>A0A0A1MMK0</accession>
<feature type="binding site" evidence="3">
    <location>
        <position position="244"/>
    </location>
    <ligand>
        <name>a divalent metal cation</name>
        <dbReference type="ChEBI" id="CHEBI:60240"/>
        <label>1</label>
    </ligand>
</feature>
<feature type="binding site" evidence="3">
    <location>
        <position position="126"/>
    </location>
    <ligand>
        <name>a divalent metal cation</name>
        <dbReference type="ChEBI" id="CHEBI:60240"/>
        <label>1</label>
    </ligand>
</feature>
<gene>
    <name evidence="5" type="primary">php</name>
    <name evidence="5" type="ORF">BN997_00714</name>
</gene>
<comment type="similarity">
    <text evidence="4">Belongs to the metallo-dependent hydrolases superfamily. Phosphotriesterase family.</text>
</comment>
<sequence>MIVMLVNGITYMHEHTTIDLSEVKKTEDCQLDVFSETVKEYKKLYEKGVRNIVDVTNFGMGRNIPFVQKVAEESGINIIFSTGFYQDEFYPIQVFRETREQLAERMIEEIKKGIKGTEARADIIGEIGTSYNKWTDTERKVFEAVVIAHKETNKPITTHTSIGTLGHEQVAFFKERKVDLNKVVIGHVDLTSDADYILQMLRDGVYVEFDTIGKESYMPDRIRAEILKKIQDAGYIDRVFLSMDITRKSHLEYRDGLGYSFLLDSFIPLLNSYGVTDESIEKMLVKNPLTFMND</sequence>
<dbReference type="SUPFAM" id="SSF51556">
    <property type="entry name" value="Metallo-dependent hydrolases"/>
    <property type="match status" value="1"/>
</dbReference>
<dbReference type="GO" id="GO:0008270">
    <property type="term" value="F:zinc ion binding"/>
    <property type="evidence" value="ECO:0007669"/>
    <property type="project" value="InterPro"/>
</dbReference>
<name>A0A0A1MMK0_9BACI</name>
<evidence type="ECO:0000256" key="4">
    <source>
        <dbReference type="PROSITE-ProRule" id="PRU00679"/>
    </source>
</evidence>
<dbReference type="AlphaFoldDB" id="A0A0A1MMK0"/>
<dbReference type="PROSITE" id="PS51347">
    <property type="entry name" value="PHOSPHOTRIESTERASE_2"/>
    <property type="match status" value="1"/>
</dbReference>
<feature type="binding site" evidence="3">
    <location>
        <position position="13"/>
    </location>
    <ligand>
        <name>a divalent metal cation</name>
        <dbReference type="ChEBI" id="CHEBI:60240"/>
        <label>1</label>
    </ligand>
</feature>
<dbReference type="GO" id="GO:0016787">
    <property type="term" value="F:hydrolase activity"/>
    <property type="evidence" value="ECO:0007669"/>
    <property type="project" value="UniProtKB-KW"/>
</dbReference>
<keyword evidence="1 3" id="KW-0479">Metal-binding</keyword>
<dbReference type="Gene3D" id="3.20.20.140">
    <property type="entry name" value="Metal-dependent hydrolases"/>
    <property type="match status" value="1"/>
</dbReference>
<evidence type="ECO:0000256" key="1">
    <source>
        <dbReference type="ARBA" id="ARBA00022723"/>
    </source>
</evidence>
<protein>
    <recommendedName>
        <fullName evidence="7">Phosphotriesterase homology protein</fullName>
    </recommendedName>
</protein>
<evidence type="ECO:0008006" key="7">
    <source>
        <dbReference type="Google" id="ProtNLM"/>
    </source>
</evidence>
<evidence type="ECO:0000256" key="2">
    <source>
        <dbReference type="ARBA" id="ARBA00022801"/>
    </source>
</evidence>
<keyword evidence="2" id="KW-0378">Hydrolase</keyword>
<comment type="caution">
    <text evidence="4">Lacks conserved residue(s) required for the propagation of feature annotation.</text>
</comment>
<evidence type="ECO:0000313" key="5">
    <source>
        <dbReference type="EMBL" id="CEI80902.1"/>
    </source>
</evidence>
<proteinExistence type="inferred from homology"/>
<dbReference type="PANTHER" id="PTHR10819:SF3">
    <property type="entry name" value="PHOSPHOTRIESTERASE-RELATED PROTEIN"/>
    <property type="match status" value="1"/>
</dbReference>
<feature type="binding site" evidence="3">
    <location>
        <position position="15"/>
    </location>
    <ligand>
        <name>a divalent metal cation</name>
        <dbReference type="ChEBI" id="CHEBI:60240"/>
        <label>1</label>
    </ligand>
</feature>
<dbReference type="Pfam" id="PF02126">
    <property type="entry name" value="PTE"/>
    <property type="match status" value="1"/>
</dbReference>
<feature type="binding site" evidence="3">
    <location>
        <position position="159"/>
    </location>
    <ligand>
        <name>a divalent metal cation</name>
        <dbReference type="ChEBI" id="CHEBI:60240"/>
        <label>2</label>
    </ligand>
</feature>
<reference evidence="5 6" key="1">
    <citation type="submission" date="2014-11" db="EMBL/GenBank/DDBJ databases">
        <authorList>
            <person name="Urmite Genomes Urmite Genomes"/>
        </authorList>
    </citation>
    <scope>NUCLEOTIDE SEQUENCE [LARGE SCALE GENOMIC DNA]</scope>
    <source>
        <strain evidence="5 6">Oc5</strain>
    </source>
</reference>
<evidence type="ECO:0000313" key="6">
    <source>
        <dbReference type="Proteomes" id="UP000040453"/>
    </source>
</evidence>
<dbReference type="STRING" id="545501.BN997_00714"/>
<dbReference type="InterPro" id="IPR001559">
    <property type="entry name" value="Phosphotriesterase"/>
</dbReference>
<feature type="binding site" evidence="3">
    <location>
        <position position="187"/>
    </location>
    <ligand>
        <name>a divalent metal cation</name>
        <dbReference type="ChEBI" id="CHEBI:60240"/>
        <label>2</label>
    </ligand>
</feature>
<dbReference type="Proteomes" id="UP000040453">
    <property type="component" value="Unassembled WGS sequence"/>
</dbReference>
<dbReference type="PANTHER" id="PTHR10819">
    <property type="entry name" value="PHOSPHOTRIESTERASE-RELATED"/>
    <property type="match status" value="1"/>
</dbReference>
<evidence type="ECO:0000256" key="3">
    <source>
        <dbReference type="PIRSR" id="PIRSR601559-52"/>
    </source>
</evidence>
<feature type="binding site" evidence="3">
    <location>
        <position position="126"/>
    </location>
    <ligand>
        <name>a divalent metal cation</name>
        <dbReference type="ChEBI" id="CHEBI:60240"/>
        <label>2</label>
    </ligand>
</feature>
<organism evidence="5 6">
    <name type="scientific">Oceanobacillus oncorhynchi</name>
    <dbReference type="NCBI Taxonomy" id="545501"/>
    <lineage>
        <taxon>Bacteria</taxon>
        <taxon>Bacillati</taxon>
        <taxon>Bacillota</taxon>
        <taxon>Bacilli</taxon>
        <taxon>Bacillales</taxon>
        <taxon>Bacillaceae</taxon>
        <taxon>Oceanobacillus</taxon>
    </lineage>
</organism>
<dbReference type="InterPro" id="IPR032466">
    <property type="entry name" value="Metal_Hydrolase"/>
</dbReference>
<dbReference type="PIRSF" id="PIRSF016839">
    <property type="entry name" value="PhP"/>
    <property type="match status" value="1"/>
</dbReference>